<dbReference type="CDD" id="cd06127">
    <property type="entry name" value="DEDDh"/>
    <property type="match status" value="1"/>
</dbReference>
<dbReference type="InterPro" id="IPR006054">
    <property type="entry name" value="DnaQ"/>
</dbReference>
<name>A0ABQ6PII8_9BACT</name>
<dbReference type="GO" id="GO:0004527">
    <property type="term" value="F:exonuclease activity"/>
    <property type="evidence" value="ECO:0007669"/>
    <property type="project" value="UniProtKB-KW"/>
</dbReference>
<dbReference type="Pfam" id="PF00929">
    <property type="entry name" value="RNase_T"/>
    <property type="match status" value="1"/>
</dbReference>
<dbReference type="Gene3D" id="3.40.1440.10">
    <property type="entry name" value="GIY-YIG endonuclease"/>
    <property type="match status" value="1"/>
</dbReference>
<reference evidence="2 3" key="1">
    <citation type="submission" date="2023-08" db="EMBL/GenBank/DDBJ databases">
        <title>Draft genome sequence of Algoriphagus confluentis.</title>
        <authorList>
            <person name="Takatani N."/>
            <person name="Hosokawa M."/>
            <person name="Sawabe T."/>
        </authorList>
    </citation>
    <scope>NUCLEOTIDE SEQUENCE [LARGE SCALE GENOMIC DNA]</scope>
    <source>
        <strain evidence="2 3">NBRC 111222</strain>
    </source>
</reference>
<dbReference type="PANTHER" id="PTHR30231">
    <property type="entry name" value="DNA POLYMERASE III SUBUNIT EPSILON"/>
    <property type="match status" value="1"/>
</dbReference>
<dbReference type="SMART" id="SM00479">
    <property type="entry name" value="EXOIII"/>
    <property type="match status" value="1"/>
</dbReference>
<dbReference type="SMART" id="SM00465">
    <property type="entry name" value="GIYc"/>
    <property type="match status" value="1"/>
</dbReference>
<feature type="domain" description="GIY-YIG" evidence="1">
    <location>
        <begin position="196"/>
        <end position="274"/>
    </location>
</feature>
<dbReference type="InterPro" id="IPR047296">
    <property type="entry name" value="GIY-YIG_UvrC_Cho"/>
</dbReference>
<dbReference type="RefSeq" id="WP_338222551.1">
    <property type="nucleotide sequence ID" value="NZ_BTPD01000001.1"/>
</dbReference>
<evidence type="ECO:0000259" key="1">
    <source>
        <dbReference type="PROSITE" id="PS50164"/>
    </source>
</evidence>
<gene>
    <name evidence="2" type="ORF">Aconfl_03910</name>
</gene>
<keyword evidence="2" id="KW-0269">Exonuclease</keyword>
<evidence type="ECO:0000313" key="3">
    <source>
        <dbReference type="Proteomes" id="UP001338309"/>
    </source>
</evidence>
<evidence type="ECO:0000313" key="2">
    <source>
        <dbReference type="EMBL" id="GMQ27749.1"/>
    </source>
</evidence>
<dbReference type="PANTHER" id="PTHR30231:SF41">
    <property type="entry name" value="DNA POLYMERASE III SUBUNIT EPSILON"/>
    <property type="match status" value="1"/>
</dbReference>
<organism evidence="2 3">
    <name type="scientific">Algoriphagus confluentis</name>
    <dbReference type="NCBI Taxonomy" id="1697556"/>
    <lineage>
        <taxon>Bacteria</taxon>
        <taxon>Pseudomonadati</taxon>
        <taxon>Bacteroidota</taxon>
        <taxon>Cytophagia</taxon>
        <taxon>Cytophagales</taxon>
        <taxon>Cyclobacteriaceae</taxon>
        <taxon>Algoriphagus</taxon>
    </lineage>
</organism>
<dbReference type="InterPro" id="IPR035901">
    <property type="entry name" value="GIY-YIG_endonuc_sf"/>
</dbReference>
<dbReference type="Pfam" id="PF01541">
    <property type="entry name" value="GIY-YIG"/>
    <property type="match status" value="1"/>
</dbReference>
<dbReference type="InterPro" id="IPR000305">
    <property type="entry name" value="GIY-YIG_endonuc"/>
</dbReference>
<dbReference type="Proteomes" id="UP001338309">
    <property type="component" value="Unassembled WGS sequence"/>
</dbReference>
<dbReference type="SUPFAM" id="SSF53098">
    <property type="entry name" value="Ribonuclease H-like"/>
    <property type="match status" value="1"/>
</dbReference>
<keyword evidence="3" id="KW-1185">Reference proteome</keyword>
<dbReference type="InterPro" id="IPR036397">
    <property type="entry name" value="RNaseH_sf"/>
</dbReference>
<comment type="caution">
    <text evidence="2">The sequence shown here is derived from an EMBL/GenBank/DDBJ whole genome shotgun (WGS) entry which is preliminary data.</text>
</comment>
<dbReference type="PROSITE" id="PS50164">
    <property type="entry name" value="GIY_YIG"/>
    <property type="match status" value="1"/>
</dbReference>
<dbReference type="EMBL" id="BTPD01000001">
    <property type="protein sequence ID" value="GMQ27749.1"/>
    <property type="molecule type" value="Genomic_DNA"/>
</dbReference>
<keyword evidence="2" id="KW-0378">Hydrolase</keyword>
<keyword evidence="2" id="KW-0540">Nuclease</keyword>
<accession>A0ABQ6PII8</accession>
<dbReference type="NCBIfam" id="TIGR00573">
    <property type="entry name" value="dnaq"/>
    <property type="match status" value="1"/>
</dbReference>
<protein>
    <submittedName>
        <fullName evidence="2">Exonuclease domain-containing protein</fullName>
    </submittedName>
</protein>
<dbReference type="InterPro" id="IPR012337">
    <property type="entry name" value="RNaseH-like_sf"/>
</dbReference>
<proteinExistence type="predicted"/>
<sequence>MEFAIVDIETTGGSPAGGGITEIAVVIHDGKKIVKEFQTLINPQQPIPSYITGLTGIDQSMVQEAPTFSEISEELWNLLEDRVFVAHQVNFDFGFIRAAFQKEGKSLANAKLCTVRLARKVFPGLPSYSLGRICENQRIPILARHRAMGDAKATAILFDRMLHQQGEVVYSSLKKKAGENYLPPNFSFTRYQEIPEACGVYYMLNSSGKVIYVGKAINIKERFKGHFSGNVHPHLKQQLKAEITDLRWQLTGSEMMALLLEALEIKKLWPKYNSALKLPKTLWGIFDYQDSSGYLRFQVAKVTKNLRPLETFFSSEEALSYLKSGIESFQLCKKLSGLRRVICETVQDEVCQGACKSEESPKNYNARAREFIDLIRKSKLDLIIELPGREIAEKAVCYFENGMLSRFGFHPNWEGDIQALEVVPKIPETFYILRQFLPKLNQDSIRILEGEEIPAKGEPQLGFGWNW</sequence>
<dbReference type="CDD" id="cd10434">
    <property type="entry name" value="GIY-YIG_UvrC_Cho"/>
    <property type="match status" value="1"/>
</dbReference>
<dbReference type="InterPro" id="IPR013520">
    <property type="entry name" value="Ribonucl_H"/>
</dbReference>
<dbReference type="Gene3D" id="3.30.420.10">
    <property type="entry name" value="Ribonuclease H-like superfamily/Ribonuclease H"/>
    <property type="match status" value="1"/>
</dbReference>
<dbReference type="SUPFAM" id="SSF82771">
    <property type="entry name" value="GIY-YIG endonuclease"/>
    <property type="match status" value="1"/>
</dbReference>